<name>A0A085MNN3_9BILA</name>
<keyword evidence="3" id="KW-1185">Reference proteome</keyword>
<feature type="compositionally biased region" description="Basic and acidic residues" evidence="1">
    <location>
        <begin position="1"/>
        <end position="11"/>
    </location>
</feature>
<accession>A0A085MNN3</accession>
<dbReference type="AlphaFoldDB" id="A0A085MNN3"/>
<dbReference type="EMBL" id="KL363183">
    <property type="protein sequence ID" value="KFD58829.1"/>
    <property type="molecule type" value="Genomic_DNA"/>
</dbReference>
<evidence type="ECO:0000256" key="1">
    <source>
        <dbReference type="SAM" id="MobiDB-lite"/>
    </source>
</evidence>
<organism evidence="2 3">
    <name type="scientific">Trichuris suis</name>
    <name type="common">pig whipworm</name>
    <dbReference type="NCBI Taxonomy" id="68888"/>
    <lineage>
        <taxon>Eukaryota</taxon>
        <taxon>Metazoa</taxon>
        <taxon>Ecdysozoa</taxon>
        <taxon>Nematoda</taxon>
        <taxon>Enoplea</taxon>
        <taxon>Dorylaimia</taxon>
        <taxon>Trichinellida</taxon>
        <taxon>Trichuridae</taxon>
        <taxon>Trichuris</taxon>
    </lineage>
</organism>
<feature type="region of interest" description="Disordered" evidence="1">
    <location>
        <begin position="1"/>
        <end position="24"/>
    </location>
</feature>
<evidence type="ECO:0000313" key="3">
    <source>
        <dbReference type="Proteomes" id="UP000030764"/>
    </source>
</evidence>
<proteinExistence type="predicted"/>
<gene>
    <name evidence="2" type="ORF">M513_00522</name>
</gene>
<dbReference type="Proteomes" id="UP000030764">
    <property type="component" value="Unassembled WGS sequence"/>
</dbReference>
<protein>
    <submittedName>
        <fullName evidence="2">Uncharacterized protein</fullName>
    </submittedName>
</protein>
<reference evidence="2 3" key="1">
    <citation type="journal article" date="2014" name="Nat. Genet.">
        <title>Genome and transcriptome of the porcine whipworm Trichuris suis.</title>
        <authorList>
            <person name="Jex A.R."/>
            <person name="Nejsum P."/>
            <person name="Schwarz E.M."/>
            <person name="Hu L."/>
            <person name="Young N.D."/>
            <person name="Hall R.S."/>
            <person name="Korhonen P.K."/>
            <person name="Liao S."/>
            <person name="Thamsborg S."/>
            <person name="Xia J."/>
            <person name="Xu P."/>
            <person name="Wang S."/>
            <person name="Scheerlinck J.P."/>
            <person name="Hofmann A."/>
            <person name="Sternberg P.W."/>
            <person name="Wang J."/>
            <person name="Gasser R.B."/>
        </authorList>
    </citation>
    <scope>NUCLEOTIDE SEQUENCE [LARGE SCALE GENOMIC DNA]</scope>
    <source>
        <strain evidence="2">DCEP-RM93M</strain>
    </source>
</reference>
<evidence type="ECO:0000313" key="2">
    <source>
        <dbReference type="EMBL" id="KFD58829.1"/>
    </source>
</evidence>
<sequence length="99" mass="11571">MKKYRQKDTTMGERGPNQTGLRRPVGKDIRLRPITLNELKLNQTVFAVLRSGILRVNVADGIAKSYRLLDGFKYFELKEIQYLEENELNKYHRDPAAVY</sequence>